<proteinExistence type="predicted"/>
<reference evidence="1" key="1">
    <citation type="submission" date="2022-01" db="EMBL/GenBank/DDBJ databases">
        <title>Genome sequencing of Zunongwangia sp. M21534 genome.</title>
        <authorList>
            <person name="Chen Y."/>
            <person name="Dong C."/>
            <person name="Shao Z."/>
        </authorList>
    </citation>
    <scope>NUCLEOTIDE SEQUENCE</scope>
    <source>
        <strain evidence="1">MCCC M21534</strain>
    </source>
</reference>
<dbReference type="Proteomes" id="UP001139521">
    <property type="component" value="Unassembled WGS sequence"/>
</dbReference>
<gene>
    <name evidence="1" type="ORF">L1967_21835</name>
</gene>
<sequence length="121" mass="13028">MVKRYQKFLNKQTSEIKALTNGLIDGIKLNMNTVGVEHSFSDMALVKIGGAVGLSSLANRWASVGSLIGTTLGGAIRANQLENNFDGSSINLRQEYSKFTFDGSGNKTILKTLAEHLGAHE</sequence>
<protein>
    <submittedName>
        <fullName evidence="1">Uncharacterized protein</fullName>
    </submittedName>
</protein>
<comment type="caution">
    <text evidence="1">The sequence shown here is derived from an EMBL/GenBank/DDBJ whole genome shotgun (WGS) entry which is preliminary data.</text>
</comment>
<accession>A0A9X1ZVK5</accession>
<evidence type="ECO:0000313" key="1">
    <source>
        <dbReference type="EMBL" id="MCL6220941.1"/>
    </source>
</evidence>
<dbReference type="AlphaFoldDB" id="A0A9X1ZVK5"/>
<dbReference type="EMBL" id="JAKHSK010000069">
    <property type="protein sequence ID" value="MCL6220941.1"/>
    <property type="molecule type" value="Genomic_DNA"/>
</dbReference>
<dbReference type="RefSeq" id="WP_249603611.1">
    <property type="nucleotide sequence ID" value="NZ_JAKHSK010000069.1"/>
</dbReference>
<evidence type="ECO:0000313" key="2">
    <source>
        <dbReference type="Proteomes" id="UP001139521"/>
    </source>
</evidence>
<keyword evidence="2" id="KW-1185">Reference proteome</keyword>
<organism evidence="1 2">
    <name type="scientific">Zunongwangia pacifica</name>
    <dbReference type="NCBI Taxonomy" id="2911062"/>
    <lineage>
        <taxon>Bacteria</taxon>
        <taxon>Pseudomonadati</taxon>
        <taxon>Bacteroidota</taxon>
        <taxon>Flavobacteriia</taxon>
        <taxon>Flavobacteriales</taxon>
        <taxon>Flavobacteriaceae</taxon>
        <taxon>Zunongwangia</taxon>
    </lineage>
</organism>
<name>A0A9X1ZVK5_9FLAO</name>